<comment type="caution">
    <text evidence="2">The sequence shown here is derived from an EMBL/GenBank/DDBJ whole genome shotgun (WGS) entry which is preliminary data.</text>
</comment>
<accession>A0AA40KD54</accession>
<dbReference type="AlphaFoldDB" id="A0AA40KD54"/>
<evidence type="ECO:0000313" key="2">
    <source>
        <dbReference type="EMBL" id="KAK0754516.1"/>
    </source>
</evidence>
<dbReference type="EMBL" id="JAUKUD010000001">
    <property type="protein sequence ID" value="KAK0754516.1"/>
    <property type="molecule type" value="Genomic_DNA"/>
</dbReference>
<gene>
    <name evidence="2" type="ORF">B0T18DRAFT_424893</name>
</gene>
<dbReference type="Proteomes" id="UP001172155">
    <property type="component" value="Unassembled WGS sequence"/>
</dbReference>
<feature type="signal peptide" evidence="1">
    <location>
        <begin position="1"/>
        <end position="19"/>
    </location>
</feature>
<name>A0AA40KD54_9PEZI</name>
<evidence type="ECO:0000313" key="3">
    <source>
        <dbReference type="Proteomes" id="UP001172155"/>
    </source>
</evidence>
<reference evidence="2" key="1">
    <citation type="submission" date="2023-06" db="EMBL/GenBank/DDBJ databases">
        <title>Genome-scale phylogeny and comparative genomics of the fungal order Sordariales.</title>
        <authorList>
            <consortium name="Lawrence Berkeley National Laboratory"/>
            <person name="Hensen N."/>
            <person name="Bonometti L."/>
            <person name="Westerberg I."/>
            <person name="Brannstrom I.O."/>
            <person name="Guillou S."/>
            <person name="Cros-Aarteil S."/>
            <person name="Calhoun S."/>
            <person name="Haridas S."/>
            <person name="Kuo A."/>
            <person name="Mondo S."/>
            <person name="Pangilinan J."/>
            <person name="Riley R."/>
            <person name="LaButti K."/>
            <person name="Andreopoulos B."/>
            <person name="Lipzen A."/>
            <person name="Chen C."/>
            <person name="Yanf M."/>
            <person name="Daum C."/>
            <person name="Ng V."/>
            <person name="Clum A."/>
            <person name="Steindorff A."/>
            <person name="Ohm R."/>
            <person name="Martin F."/>
            <person name="Silar P."/>
            <person name="Natvig D."/>
            <person name="Lalanne C."/>
            <person name="Gautier V."/>
            <person name="Ament-velasquez S.L."/>
            <person name="Kruys A."/>
            <person name="Hutchinson M.I."/>
            <person name="Powell A.J."/>
            <person name="Barry K."/>
            <person name="Miller A.N."/>
            <person name="Grigoriev I.V."/>
            <person name="Debuchy R."/>
            <person name="Gladieux P."/>
            <person name="Thoren M.H."/>
            <person name="Johannesson H."/>
        </authorList>
    </citation>
    <scope>NUCLEOTIDE SEQUENCE</scope>
    <source>
        <strain evidence="2">SMH3187-1</strain>
    </source>
</reference>
<keyword evidence="1" id="KW-0732">Signal</keyword>
<protein>
    <submittedName>
        <fullName evidence="2">Uncharacterized protein</fullName>
    </submittedName>
</protein>
<evidence type="ECO:0000256" key="1">
    <source>
        <dbReference type="SAM" id="SignalP"/>
    </source>
</evidence>
<feature type="chain" id="PRO_5041224178" evidence="1">
    <location>
        <begin position="20"/>
        <end position="184"/>
    </location>
</feature>
<sequence>MMSPSPLLFLSLPLLGALAQNPSGPWPAAPSGPDAPAPGAPICGKGFTYCGYILRDHQSFPESEIVKAYCAGNVANCANGKTKSDPIQALYVCVPPGGAAVTPGGGLANISDYTQQHHVQDRVDGEKSTSFFTSSGAPTSAAQGDDGGACAATAGNRIELLCACGGQCLNPTVDHIGRCDVPCS</sequence>
<proteinExistence type="predicted"/>
<organism evidence="2 3">
    <name type="scientific">Schizothecium vesticola</name>
    <dbReference type="NCBI Taxonomy" id="314040"/>
    <lineage>
        <taxon>Eukaryota</taxon>
        <taxon>Fungi</taxon>
        <taxon>Dikarya</taxon>
        <taxon>Ascomycota</taxon>
        <taxon>Pezizomycotina</taxon>
        <taxon>Sordariomycetes</taxon>
        <taxon>Sordariomycetidae</taxon>
        <taxon>Sordariales</taxon>
        <taxon>Schizotheciaceae</taxon>
        <taxon>Schizothecium</taxon>
    </lineage>
</organism>
<keyword evidence="3" id="KW-1185">Reference proteome</keyword>